<dbReference type="Proteomes" id="UP000076021">
    <property type="component" value="Chromosome"/>
</dbReference>
<dbReference type="GO" id="GO:0003677">
    <property type="term" value="F:DNA binding"/>
    <property type="evidence" value="ECO:0007669"/>
    <property type="project" value="InterPro"/>
</dbReference>
<dbReference type="RefSeq" id="WP_066790190.1">
    <property type="nucleotide sequence ID" value="NZ_CP014806.1"/>
</dbReference>
<proteinExistence type="inferred from homology"/>
<keyword evidence="2" id="KW-0805">Transcription regulation</keyword>
<gene>
    <name evidence="7" type="ORF">ATY39_12290</name>
</gene>
<dbReference type="SUPFAM" id="SSF88659">
    <property type="entry name" value="Sigma3 and sigma4 domains of RNA polymerase sigma factors"/>
    <property type="match status" value="1"/>
</dbReference>
<dbReference type="Gene3D" id="1.10.10.10">
    <property type="entry name" value="Winged helix-like DNA-binding domain superfamily/Winged helix DNA-binding domain"/>
    <property type="match status" value="1"/>
</dbReference>
<evidence type="ECO:0000256" key="2">
    <source>
        <dbReference type="ARBA" id="ARBA00023015"/>
    </source>
</evidence>
<dbReference type="Pfam" id="PF08281">
    <property type="entry name" value="Sigma70_r4_2"/>
    <property type="match status" value="1"/>
</dbReference>
<dbReference type="InterPro" id="IPR007627">
    <property type="entry name" value="RNA_pol_sigma70_r2"/>
</dbReference>
<dbReference type="OrthoDB" id="9784984at2"/>
<keyword evidence="8" id="KW-1185">Reference proteome</keyword>
<dbReference type="AlphaFoldDB" id="A0A143HF77"/>
<dbReference type="NCBIfam" id="TIGR02937">
    <property type="entry name" value="sigma70-ECF"/>
    <property type="match status" value="1"/>
</dbReference>
<dbReference type="CDD" id="cd06171">
    <property type="entry name" value="Sigma70_r4"/>
    <property type="match status" value="1"/>
</dbReference>
<comment type="similarity">
    <text evidence="1">Belongs to the sigma-70 factor family. ECF subfamily.</text>
</comment>
<feature type="domain" description="RNA polymerase sigma-70 region 2" evidence="5">
    <location>
        <begin position="17"/>
        <end position="74"/>
    </location>
</feature>
<keyword evidence="3" id="KW-0731">Sigma factor</keyword>
<reference evidence="8" key="2">
    <citation type="submission" date="2016-03" db="EMBL/GenBank/DDBJ databases">
        <authorList>
            <person name="Seldin L."/>
        </authorList>
    </citation>
    <scope>NUCLEOTIDE SEQUENCE [LARGE SCALE GENOMIC DNA]</scope>
    <source>
        <strain evidence="8">PP9</strain>
    </source>
</reference>
<name>A0A143HF77_9BACL</name>
<evidence type="ECO:0000313" key="7">
    <source>
        <dbReference type="EMBL" id="AMX00127.1"/>
    </source>
</evidence>
<evidence type="ECO:0000259" key="6">
    <source>
        <dbReference type="Pfam" id="PF08281"/>
    </source>
</evidence>
<keyword evidence="4" id="KW-0804">Transcription</keyword>
<dbReference type="InterPro" id="IPR013249">
    <property type="entry name" value="RNA_pol_sigma70_r4_t2"/>
</dbReference>
<evidence type="ECO:0000256" key="4">
    <source>
        <dbReference type="ARBA" id="ARBA00023163"/>
    </source>
</evidence>
<accession>A0A143HF77</accession>
<dbReference type="STRING" id="241244.ATY39_12290"/>
<dbReference type="PANTHER" id="PTHR43133:SF51">
    <property type="entry name" value="RNA POLYMERASE SIGMA FACTOR"/>
    <property type="match status" value="1"/>
</dbReference>
<dbReference type="InterPro" id="IPR013324">
    <property type="entry name" value="RNA_pol_sigma_r3/r4-like"/>
</dbReference>
<evidence type="ECO:0000256" key="3">
    <source>
        <dbReference type="ARBA" id="ARBA00023082"/>
    </source>
</evidence>
<dbReference type="InterPro" id="IPR039425">
    <property type="entry name" value="RNA_pol_sigma-70-like"/>
</dbReference>
<evidence type="ECO:0000259" key="5">
    <source>
        <dbReference type="Pfam" id="PF04542"/>
    </source>
</evidence>
<dbReference type="GO" id="GO:0006352">
    <property type="term" value="P:DNA-templated transcription initiation"/>
    <property type="evidence" value="ECO:0007669"/>
    <property type="project" value="InterPro"/>
</dbReference>
<sequence length="172" mass="20761">MNQKDAFTSYLIQIGEEVFQLLRSKGASKEDAEDIIQNTFYKIYSMLSNLDEKTIRPWFYRVALNDFIDLKRKKFQHNVPLSDEIQSKLASGNTDFDQLFNQDEIMYLLKNVKKEYREIFILKYYYEFTYGEISQLLHLREDNIKQKLYRARKTIHTEIGGINAWIHRFKRH</sequence>
<dbReference type="KEGG" id="rst:ATY39_12290"/>
<dbReference type="SUPFAM" id="SSF88946">
    <property type="entry name" value="Sigma2 domain of RNA polymerase sigma factors"/>
    <property type="match status" value="1"/>
</dbReference>
<dbReference type="InterPro" id="IPR014284">
    <property type="entry name" value="RNA_pol_sigma-70_dom"/>
</dbReference>
<dbReference type="InterPro" id="IPR013325">
    <property type="entry name" value="RNA_pol_sigma_r2"/>
</dbReference>
<evidence type="ECO:0000313" key="8">
    <source>
        <dbReference type="Proteomes" id="UP000076021"/>
    </source>
</evidence>
<dbReference type="GO" id="GO:0016987">
    <property type="term" value="F:sigma factor activity"/>
    <property type="evidence" value="ECO:0007669"/>
    <property type="project" value="UniProtKB-KW"/>
</dbReference>
<dbReference type="Pfam" id="PF04542">
    <property type="entry name" value="Sigma70_r2"/>
    <property type="match status" value="1"/>
</dbReference>
<reference evidence="7 8" key="1">
    <citation type="journal article" date="2016" name="Genome Announc.">
        <title>Whole-Genome Sequence of Rummeliibacillus stabekisii Strain PP9 Isolated from Antarctic Soil.</title>
        <authorList>
            <person name="da Mota F.F."/>
            <person name="Vollu R.E."/>
            <person name="Jurelevicius D."/>
            <person name="Seldin L."/>
        </authorList>
    </citation>
    <scope>NUCLEOTIDE SEQUENCE [LARGE SCALE GENOMIC DNA]</scope>
    <source>
        <strain evidence="7 8">PP9</strain>
    </source>
</reference>
<feature type="domain" description="RNA polymerase sigma factor 70 region 4 type 2" evidence="6">
    <location>
        <begin position="103"/>
        <end position="154"/>
    </location>
</feature>
<evidence type="ECO:0000256" key="1">
    <source>
        <dbReference type="ARBA" id="ARBA00010641"/>
    </source>
</evidence>
<dbReference type="PANTHER" id="PTHR43133">
    <property type="entry name" value="RNA POLYMERASE ECF-TYPE SIGMA FACTO"/>
    <property type="match status" value="1"/>
</dbReference>
<dbReference type="InterPro" id="IPR036388">
    <property type="entry name" value="WH-like_DNA-bd_sf"/>
</dbReference>
<protein>
    <submittedName>
        <fullName evidence="7">RNA polymerase subunit sigma</fullName>
    </submittedName>
</protein>
<organism evidence="7 8">
    <name type="scientific">Rummeliibacillus stabekisii</name>
    <dbReference type="NCBI Taxonomy" id="241244"/>
    <lineage>
        <taxon>Bacteria</taxon>
        <taxon>Bacillati</taxon>
        <taxon>Bacillota</taxon>
        <taxon>Bacilli</taxon>
        <taxon>Bacillales</taxon>
        <taxon>Caryophanaceae</taxon>
        <taxon>Rummeliibacillus</taxon>
    </lineage>
</organism>
<dbReference type="EMBL" id="CP014806">
    <property type="protein sequence ID" value="AMX00127.1"/>
    <property type="molecule type" value="Genomic_DNA"/>
</dbReference>
<dbReference type="Gene3D" id="1.10.1740.10">
    <property type="match status" value="1"/>
</dbReference>